<dbReference type="PANTHER" id="PTHR20842:SF0">
    <property type="entry name" value="ALPHA-ASPARTYL DIPEPTIDASE"/>
    <property type="match status" value="1"/>
</dbReference>
<evidence type="ECO:0000313" key="6">
    <source>
        <dbReference type="Proteomes" id="UP000034140"/>
    </source>
</evidence>
<evidence type="ECO:0000256" key="4">
    <source>
        <dbReference type="ARBA" id="ARBA00022825"/>
    </source>
</evidence>
<protein>
    <submittedName>
        <fullName evidence="5">Peptidase S51 dipeptidase E</fullName>
    </submittedName>
</protein>
<evidence type="ECO:0000256" key="2">
    <source>
        <dbReference type="ARBA" id="ARBA00022670"/>
    </source>
</evidence>
<comment type="similarity">
    <text evidence="1">Belongs to the peptidase S51 family.</text>
</comment>
<dbReference type="Pfam" id="PF03575">
    <property type="entry name" value="Peptidase_S51"/>
    <property type="match status" value="1"/>
</dbReference>
<dbReference type="GO" id="GO:0008236">
    <property type="term" value="F:serine-type peptidase activity"/>
    <property type="evidence" value="ECO:0007669"/>
    <property type="project" value="UniProtKB-KW"/>
</dbReference>
<keyword evidence="3" id="KW-0378">Hydrolase</keyword>
<dbReference type="AlphaFoldDB" id="A0A0G0FYK4"/>
<dbReference type="Proteomes" id="UP000034140">
    <property type="component" value="Unassembled WGS sequence"/>
</dbReference>
<dbReference type="GO" id="GO:0006508">
    <property type="term" value="P:proteolysis"/>
    <property type="evidence" value="ECO:0007669"/>
    <property type="project" value="UniProtKB-KW"/>
</dbReference>
<name>A0A0G0FYK4_9BACT</name>
<reference evidence="5 6" key="1">
    <citation type="journal article" date="2015" name="Nature">
        <title>rRNA introns, odd ribosomes, and small enigmatic genomes across a large radiation of phyla.</title>
        <authorList>
            <person name="Brown C.T."/>
            <person name="Hug L.A."/>
            <person name="Thomas B.C."/>
            <person name="Sharon I."/>
            <person name="Castelle C.J."/>
            <person name="Singh A."/>
            <person name="Wilkins M.J."/>
            <person name="Williams K.H."/>
            <person name="Banfield J.F."/>
        </authorList>
    </citation>
    <scope>NUCLEOTIDE SEQUENCE [LARGE SCALE GENOMIC DNA]</scope>
</reference>
<dbReference type="InterPro" id="IPR029062">
    <property type="entry name" value="Class_I_gatase-like"/>
</dbReference>
<dbReference type="SUPFAM" id="SSF52317">
    <property type="entry name" value="Class I glutamine amidotransferase-like"/>
    <property type="match status" value="1"/>
</dbReference>
<sequence>MKLLLTSAGLSNPSISKALEDLLAKPIKGVKLSFIPTAANIELGDKSWMIDDLNNFRKAGFEVDIVDISAVSKEIWLPRLQETEVLFFGGGNTFHLMYWVKQSGLQDALPELLKTRVYAGISAGSCIAGPTIFNSVQNLFDEEYELEIKEGLGLVDFQFIPHLNSPYFDKIREENLLEASKDIIEPVYALDDNSALKVTDGNVEIISEGKYLTYNL</sequence>
<evidence type="ECO:0000256" key="1">
    <source>
        <dbReference type="ARBA" id="ARBA00006534"/>
    </source>
</evidence>
<dbReference type="Gene3D" id="3.40.50.880">
    <property type="match status" value="1"/>
</dbReference>
<dbReference type="InterPro" id="IPR005320">
    <property type="entry name" value="Peptidase_S51"/>
</dbReference>
<comment type="caution">
    <text evidence="5">The sequence shown here is derived from an EMBL/GenBank/DDBJ whole genome shotgun (WGS) entry which is preliminary data.</text>
</comment>
<keyword evidence="4" id="KW-0720">Serine protease</keyword>
<evidence type="ECO:0000313" key="5">
    <source>
        <dbReference type="EMBL" id="KKP92405.1"/>
    </source>
</evidence>
<keyword evidence="2" id="KW-0645">Protease</keyword>
<dbReference type="PANTHER" id="PTHR20842">
    <property type="entry name" value="PROTEASE S51 ALPHA-ASPARTYL DIPEPTIDASE"/>
    <property type="match status" value="1"/>
</dbReference>
<dbReference type="EMBL" id="LBRE01000014">
    <property type="protein sequence ID" value="KKP92405.1"/>
    <property type="molecule type" value="Genomic_DNA"/>
</dbReference>
<evidence type="ECO:0000256" key="3">
    <source>
        <dbReference type="ARBA" id="ARBA00022801"/>
    </source>
</evidence>
<proteinExistence type="inferred from homology"/>
<organism evidence="5 6">
    <name type="scientific">candidate division WS6 bacterium GW2011_GWC1_36_11</name>
    <dbReference type="NCBI Taxonomy" id="1619090"/>
    <lineage>
        <taxon>Bacteria</taxon>
        <taxon>Candidatus Dojkabacteria</taxon>
    </lineage>
</organism>
<gene>
    <name evidence="5" type="ORF">UR96_C0014G0004</name>
</gene>
<accession>A0A0G0FYK4</accession>